<evidence type="ECO:0000313" key="2">
    <source>
        <dbReference type="EMBL" id="MBS6535385.1"/>
    </source>
</evidence>
<evidence type="ECO:0000256" key="1">
    <source>
        <dbReference type="SAM" id="Coils"/>
    </source>
</evidence>
<comment type="caution">
    <text evidence="2">The sequence shown here is derived from an EMBL/GenBank/DDBJ whole genome shotgun (WGS) entry which is preliminary data.</text>
</comment>
<keyword evidence="1" id="KW-0175">Coiled coil</keyword>
<dbReference type="EMBL" id="JAGZZP010000010">
    <property type="protein sequence ID" value="MBS6535385.1"/>
    <property type="molecule type" value="Genomic_DNA"/>
</dbReference>
<accession>A0A943SRI7</accession>
<protein>
    <submittedName>
        <fullName evidence="2">Uncharacterized protein</fullName>
    </submittedName>
</protein>
<name>A0A943SRI7_9FIRM</name>
<dbReference type="Proteomes" id="UP000748991">
    <property type="component" value="Unassembled WGS sequence"/>
</dbReference>
<reference evidence="2" key="1">
    <citation type="submission" date="2021-02" db="EMBL/GenBank/DDBJ databases">
        <title>Infant gut strain persistence is associated with maternal origin, phylogeny, and functional potential including surface adhesion and iron acquisition.</title>
        <authorList>
            <person name="Lou Y.C."/>
        </authorList>
    </citation>
    <scope>NUCLEOTIDE SEQUENCE</scope>
    <source>
        <strain evidence="2">L3_060_052G1_dasL3_060_052G1_concoct_1</strain>
    </source>
</reference>
<organism evidence="2 3">
    <name type="scientific">Peptoniphilus harei</name>
    <dbReference type="NCBI Taxonomy" id="54005"/>
    <lineage>
        <taxon>Bacteria</taxon>
        <taxon>Bacillati</taxon>
        <taxon>Bacillota</taxon>
        <taxon>Tissierellia</taxon>
        <taxon>Tissierellales</taxon>
        <taxon>Peptoniphilaceae</taxon>
        <taxon>Peptoniphilus</taxon>
    </lineage>
</organism>
<gene>
    <name evidence="2" type="ORF">KH327_06095</name>
</gene>
<evidence type="ECO:0000313" key="3">
    <source>
        <dbReference type="Proteomes" id="UP000748991"/>
    </source>
</evidence>
<proteinExistence type="predicted"/>
<dbReference type="RefSeq" id="WP_278637965.1">
    <property type="nucleotide sequence ID" value="NZ_JAGZZP010000010.1"/>
</dbReference>
<sequence length="92" mass="11027">MKSTKKLQEEREKLIERREAKKEEHKLFLQDINQKIKEKEDEIKKSFAEKIIKNLQIKDFNQFADAEKEITSLIGDLEINEDKKGDENEESY</sequence>
<dbReference type="AlphaFoldDB" id="A0A943SRI7"/>
<feature type="coiled-coil region" evidence="1">
    <location>
        <begin position="4"/>
        <end position="49"/>
    </location>
</feature>